<keyword evidence="3" id="KW-0804">Transcription</keyword>
<keyword evidence="1" id="KW-0805">Transcription regulation</keyword>
<dbReference type="EMBL" id="SMBZ01000014">
    <property type="protein sequence ID" value="TCV15171.1"/>
    <property type="molecule type" value="Genomic_DNA"/>
</dbReference>
<keyword evidence="2 5" id="KW-0238">DNA-binding</keyword>
<evidence type="ECO:0000313" key="6">
    <source>
        <dbReference type="Proteomes" id="UP000295197"/>
    </source>
</evidence>
<dbReference type="PRINTS" id="PR00032">
    <property type="entry name" value="HTHARAC"/>
</dbReference>
<evidence type="ECO:0000256" key="1">
    <source>
        <dbReference type="ARBA" id="ARBA00023015"/>
    </source>
</evidence>
<dbReference type="InterPro" id="IPR009057">
    <property type="entry name" value="Homeodomain-like_sf"/>
</dbReference>
<sequence length="292" mass="34270">MVKSLYLCIVMAKVPVIEQCSVSDKRNGHIMIEGLETYLQRNANLVFPHRHNFYHFVLFTAGAGNHSIDFERFEVEPWQIYFMSPGQIHIWDFEGEMKGYVVNFHKDLFKNTLIRTDYLSSLSFFSGLVRDGVFVVEEQDRELVREILERLHDNRQGIDYVTSSLFYLFNLLNLRRTPSFTAESNSYNHTLLRNFLNLIEANFKTMRLPRAYAALLYITPNHLNALCKELLGQSAGELIRDRVILEAKRLLIIKDYSVAEIAYELNFNDNSYFTKFFKKVVGVTPEEFRRHQ</sequence>
<feature type="domain" description="HTH araC/xylS-type" evidence="4">
    <location>
        <begin position="193"/>
        <end position="291"/>
    </location>
</feature>
<organism evidence="5 6">
    <name type="scientific">Sphingobacterium alimentarium</name>
    <dbReference type="NCBI Taxonomy" id="797292"/>
    <lineage>
        <taxon>Bacteria</taxon>
        <taxon>Pseudomonadati</taxon>
        <taxon>Bacteroidota</taxon>
        <taxon>Sphingobacteriia</taxon>
        <taxon>Sphingobacteriales</taxon>
        <taxon>Sphingobacteriaceae</taxon>
        <taxon>Sphingobacterium</taxon>
    </lineage>
</organism>
<comment type="caution">
    <text evidence="5">The sequence shown here is derived from an EMBL/GenBank/DDBJ whole genome shotgun (WGS) entry which is preliminary data.</text>
</comment>
<dbReference type="Gene3D" id="1.10.10.60">
    <property type="entry name" value="Homeodomain-like"/>
    <property type="match status" value="1"/>
</dbReference>
<dbReference type="InterPro" id="IPR003313">
    <property type="entry name" value="AraC-bd"/>
</dbReference>
<evidence type="ECO:0000256" key="2">
    <source>
        <dbReference type="ARBA" id="ARBA00023125"/>
    </source>
</evidence>
<evidence type="ECO:0000313" key="5">
    <source>
        <dbReference type="EMBL" id="TCV15171.1"/>
    </source>
</evidence>
<dbReference type="PROSITE" id="PS01124">
    <property type="entry name" value="HTH_ARAC_FAMILY_2"/>
    <property type="match status" value="1"/>
</dbReference>
<dbReference type="PANTHER" id="PTHR43280">
    <property type="entry name" value="ARAC-FAMILY TRANSCRIPTIONAL REGULATOR"/>
    <property type="match status" value="1"/>
</dbReference>
<name>A0A4R3VTV4_9SPHI</name>
<dbReference type="PANTHER" id="PTHR43280:SF32">
    <property type="entry name" value="TRANSCRIPTIONAL REGULATORY PROTEIN"/>
    <property type="match status" value="1"/>
</dbReference>
<dbReference type="InterPro" id="IPR037923">
    <property type="entry name" value="HTH-like"/>
</dbReference>
<keyword evidence="6" id="KW-1185">Reference proteome</keyword>
<dbReference type="AlphaFoldDB" id="A0A4R3VTV4"/>
<dbReference type="InterPro" id="IPR018060">
    <property type="entry name" value="HTH_AraC"/>
</dbReference>
<dbReference type="InterPro" id="IPR020449">
    <property type="entry name" value="Tscrpt_reg_AraC-type_HTH"/>
</dbReference>
<dbReference type="GO" id="GO:0043565">
    <property type="term" value="F:sequence-specific DNA binding"/>
    <property type="evidence" value="ECO:0007669"/>
    <property type="project" value="InterPro"/>
</dbReference>
<protein>
    <submittedName>
        <fullName evidence="5">AraC-like DNA-binding protein</fullName>
    </submittedName>
</protein>
<dbReference type="SMART" id="SM00342">
    <property type="entry name" value="HTH_ARAC"/>
    <property type="match status" value="1"/>
</dbReference>
<dbReference type="Pfam" id="PF12833">
    <property type="entry name" value="HTH_18"/>
    <property type="match status" value="1"/>
</dbReference>
<reference evidence="5 6" key="1">
    <citation type="submission" date="2019-03" db="EMBL/GenBank/DDBJ databases">
        <title>Genomic Encyclopedia of Type Strains, Phase IV (KMG-IV): sequencing the most valuable type-strain genomes for metagenomic binning, comparative biology and taxonomic classification.</title>
        <authorList>
            <person name="Goeker M."/>
        </authorList>
    </citation>
    <scope>NUCLEOTIDE SEQUENCE [LARGE SCALE GENOMIC DNA]</scope>
    <source>
        <strain evidence="5 6">DSM 22362</strain>
    </source>
</reference>
<dbReference type="Pfam" id="PF02311">
    <property type="entry name" value="AraC_binding"/>
    <property type="match status" value="1"/>
</dbReference>
<dbReference type="SUPFAM" id="SSF46689">
    <property type="entry name" value="Homeodomain-like"/>
    <property type="match status" value="1"/>
</dbReference>
<dbReference type="Proteomes" id="UP000295197">
    <property type="component" value="Unassembled WGS sequence"/>
</dbReference>
<accession>A0A4R3VTV4</accession>
<proteinExistence type="predicted"/>
<gene>
    <name evidence="5" type="ORF">EDC17_10146</name>
</gene>
<evidence type="ECO:0000259" key="4">
    <source>
        <dbReference type="PROSITE" id="PS01124"/>
    </source>
</evidence>
<dbReference type="SUPFAM" id="SSF51215">
    <property type="entry name" value="Regulatory protein AraC"/>
    <property type="match status" value="1"/>
</dbReference>
<evidence type="ECO:0000256" key="3">
    <source>
        <dbReference type="ARBA" id="ARBA00023163"/>
    </source>
</evidence>
<dbReference type="GO" id="GO:0003700">
    <property type="term" value="F:DNA-binding transcription factor activity"/>
    <property type="evidence" value="ECO:0007669"/>
    <property type="project" value="InterPro"/>
</dbReference>